<comment type="caution">
    <text evidence="2">The sequence shown here is derived from an EMBL/GenBank/DDBJ whole genome shotgun (WGS) entry which is preliminary data.</text>
</comment>
<keyword evidence="3" id="KW-1185">Reference proteome</keyword>
<evidence type="ECO:0000313" key="3">
    <source>
        <dbReference type="Proteomes" id="UP000234181"/>
    </source>
</evidence>
<sequence>MRTVLNRTTTPATNTAMARNEVGNMCSPLQVVDLSLREYASALPATNAGHVQGGPGHNRCSRPLPHDRQRTRVHANAVRRYAART</sequence>
<protein>
    <submittedName>
        <fullName evidence="2">Uncharacterized protein</fullName>
    </submittedName>
</protein>
<gene>
    <name evidence="2" type="ORF">XAP6984_910009</name>
</gene>
<dbReference type="EMBL" id="OCYT01000152">
    <property type="protein sequence ID" value="SON89061.1"/>
    <property type="molecule type" value="Genomic_DNA"/>
</dbReference>
<accession>A0ABY1U0A7</accession>
<evidence type="ECO:0000313" key="2">
    <source>
        <dbReference type="EMBL" id="SON89061.1"/>
    </source>
</evidence>
<feature type="region of interest" description="Disordered" evidence="1">
    <location>
        <begin position="46"/>
        <end position="65"/>
    </location>
</feature>
<proteinExistence type="predicted"/>
<dbReference type="Proteomes" id="UP000234181">
    <property type="component" value="Unassembled WGS sequence"/>
</dbReference>
<evidence type="ECO:0000256" key="1">
    <source>
        <dbReference type="SAM" id="MobiDB-lite"/>
    </source>
</evidence>
<reference evidence="2 3" key="1">
    <citation type="submission" date="2017-10" db="EMBL/GenBank/DDBJ databases">
        <authorList>
            <person name="Regsiter A."/>
            <person name="William W."/>
        </authorList>
    </citation>
    <scope>NUCLEOTIDE SEQUENCE [LARGE SCALE GENOMIC DNA]</scope>
    <source>
        <strain evidence="2 3">CFBP6984</strain>
    </source>
</reference>
<name>A0ABY1U0A7_XANCH</name>
<organism evidence="2 3">
    <name type="scientific">Xanthomonas campestris pv. phaseoli</name>
    <dbReference type="NCBI Taxonomy" id="317013"/>
    <lineage>
        <taxon>Bacteria</taxon>
        <taxon>Pseudomonadati</taxon>
        <taxon>Pseudomonadota</taxon>
        <taxon>Gammaproteobacteria</taxon>
        <taxon>Lysobacterales</taxon>
        <taxon>Lysobacteraceae</taxon>
        <taxon>Xanthomonas</taxon>
    </lineage>
</organism>